<dbReference type="Pfam" id="PF00072">
    <property type="entry name" value="Response_reg"/>
    <property type="match status" value="1"/>
</dbReference>
<dbReference type="GO" id="GO:0000160">
    <property type="term" value="P:phosphorelay signal transduction system"/>
    <property type="evidence" value="ECO:0007669"/>
    <property type="project" value="UniProtKB-KW"/>
</dbReference>
<name>D3BRJ7_HETP5</name>
<keyword evidence="7" id="KW-1185">Reference proteome</keyword>
<dbReference type="AlphaFoldDB" id="D3BRJ7"/>
<evidence type="ECO:0000313" key="6">
    <source>
        <dbReference type="EMBL" id="EFA76029.1"/>
    </source>
</evidence>
<dbReference type="SUPFAM" id="SSF52172">
    <property type="entry name" value="CheY-like"/>
    <property type="match status" value="1"/>
</dbReference>
<sequence length="384" mass="43772">MDAYAFSYSNTIVVMKHFGHRRAHSYDIDRPFKQMKIENIIQSNQINHINIINYNHTHPNTIINNNNNNNNNNILNNNNNTNNNLDNNNNNNKIVTTTQTSVLTNINNFNLLNVNNQNNLKDNTFQIYYNHYSSSGNTLFKNNINNNNNSSLNNNNIIYNNNNYISNMGTRENQPDEAEVFTPPPSPRGNNLNLNNNINNNLINNIEKRQQMQQQQQQLQHQQVSSDSEKLQSQFNSLTTQSTANILVAEDDKMYQLVAKRLLSKLGHSVTIAKNGLKAVEEATSGKPYDFILMDVEMPEMDGLEATGKIRQFEQAKFGMMANSTQRRIPIIAYTTSERSRCMSADVDEHLLKPASVEALKSMITLYLKNKGSDPSKRSTIPIQ</sequence>
<dbReference type="Proteomes" id="UP000001396">
    <property type="component" value="Unassembled WGS sequence"/>
</dbReference>
<dbReference type="STRING" id="670386.D3BRJ7"/>
<accession>D3BRJ7</accession>
<dbReference type="SMART" id="SM00448">
    <property type="entry name" value="REC"/>
    <property type="match status" value="1"/>
</dbReference>
<proteinExistence type="predicted"/>
<feature type="region of interest" description="Disordered" evidence="4">
    <location>
        <begin position="209"/>
        <end position="233"/>
    </location>
</feature>
<dbReference type="InterPro" id="IPR001789">
    <property type="entry name" value="Sig_transdc_resp-reg_receiver"/>
</dbReference>
<feature type="compositionally biased region" description="Low complexity" evidence="4">
    <location>
        <begin position="209"/>
        <end position="223"/>
    </location>
</feature>
<dbReference type="GeneID" id="31366077"/>
<dbReference type="EMBL" id="ADBJ01000050">
    <property type="protein sequence ID" value="EFA76029.1"/>
    <property type="molecule type" value="Genomic_DNA"/>
</dbReference>
<dbReference type="Gene3D" id="3.40.50.2300">
    <property type="match status" value="1"/>
</dbReference>
<feature type="modified residue" description="4-aspartylphosphate" evidence="3">
    <location>
        <position position="295"/>
    </location>
</feature>
<keyword evidence="2" id="KW-0902">Two-component regulatory system</keyword>
<evidence type="ECO:0000256" key="4">
    <source>
        <dbReference type="SAM" id="MobiDB-lite"/>
    </source>
</evidence>
<evidence type="ECO:0000256" key="3">
    <source>
        <dbReference type="PROSITE-ProRule" id="PRU00169"/>
    </source>
</evidence>
<dbReference type="InterPro" id="IPR011006">
    <property type="entry name" value="CheY-like_superfamily"/>
</dbReference>
<dbReference type="PROSITE" id="PS50110">
    <property type="entry name" value="RESPONSE_REGULATORY"/>
    <property type="match status" value="1"/>
</dbReference>
<evidence type="ECO:0000313" key="7">
    <source>
        <dbReference type="Proteomes" id="UP000001396"/>
    </source>
</evidence>
<dbReference type="OMA" id="MGTRENQ"/>
<dbReference type="InParanoid" id="D3BRJ7"/>
<dbReference type="PANTHER" id="PTHR45339:SF1">
    <property type="entry name" value="HYBRID SIGNAL TRANSDUCTION HISTIDINE KINASE J"/>
    <property type="match status" value="1"/>
</dbReference>
<organism evidence="6 7">
    <name type="scientific">Heterostelium pallidum (strain ATCC 26659 / Pp 5 / PN500)</name>
    <name type="common">Cellular slime mold</name>
    <name type="synonym">Polysphondylium pallidum</name>
    <dbReference type="NCBI Taxonomy" id="670386"/>
    <lineage>
        <taxon>Eukaryota</taxon>
        <taxon>Amoebozoa</taxon>
        <taxon>Evosea</taxon>
        <taxon>Eumycetozoa</taxon>
        <taxon>Dictyostelia</taxon>
        <taxon>Acytosteliales</taxon>
        <taxon>Acytosteliaceae</taxon>
        <taxon>Heterostelium</taxon>
    </lineage>
</organism>
<reference evidence="6 7" key="1">
    <citation type="journal article" date="2011" name="Genome Res.">
        <title>Phylogeny-wide analysis of social amoeba genomes highlights ancient origins for complex intercellular communication.</title>
        <authorList>
            <person name="Heidel A.J."/>
            <person name="Lawal H.M."/>
            <person name="Felder M."/>
            <person name="Schilde C."/>
            <person name="Helps N.R."/>
            <person name="Tunggal B."/>
            <person name="Rivero F."/>
            <person name="John U."/>
            <person name="Schleicher M."/>
            <person name="Eichinger L."/>
            <person name="Platzer M."/>
            <person name="Noegel A.A."/>
            <person name="Schaap P."/>
            <person name="Gloeckner G."/>
        </authorList>
    </citation>
    <scope>NUCLEOTIDE SEQUENCE [LARGE SCALE GENOMIC DNA]</scope>
    <source>
        <strain evidence="7">ATCC 26659 / Pp 5 / PN500</strain>
    </source>
</reference>
<evidence type="ECO:0000256" key="2">
    <source>
        <dbReference type="ARBA" id="ARBA00023012"/>
    </source>
</evidence>
<protein>
    <recommendedName>
        <fullName evidence="5">Response regulatory domain-containing protein</fullName>
    </recommendedName>
</protein>
<evidence type="ECO:0000259" key="5">
    <source>
        <dbReference type="PROSITE" id="PS50110"/>
    </source>
</evidence>
<gene>
    <name evidence="6" type="ORF">PPL_10608</name>
</gene>
<keyword evidence="1 3" id="KW-0597">Phosphoprotein</keyword>
<dbReference type="RefSeq" id="XP_020428163.1">
    <property type="nucleotide sequence ID" value="XM_020581376.1"/>
</dbReference>
<evidence type="ECO:0000256" key="1">
    <source>
        <dbReference type="ARBA" id="ARBA00022553"/>
    </source>
</evidence>
<dbReference type="PANTHER" id="PTHR45339">
    <property type="entry name" value="HYBRID SIGNAL TRANSDUCTION HISTIDINE KINASE J"/>
    <property type="match status" value="1"/>
</dbReference>
<comment type="caution">
    <text evidence="6">The sequence shown here is derived from an EMBL/GenBank/DDBJ whole genome shotgun (WGS) entry which is preliminary data.</text>
</comment>
<dbReference type="CDD" id="cd17546">
    <property type="entry name" value="REC_hyHK_CKI1_RcsC-like"/>
    <property type="match status" value="1"/>
</dbReference>
<feature type="domain" description="Response regulatory" evidence="5">
    <location>
        <begin position="245"/>
        <end position="368"/>
    </location>
</feature>